<accession>A0ABV8RFU4</accession>
<feature type="transmembrane region" description="Helical" evidence="1">
    <location>
        <begin position="169"/>
        <end position="188"/>
    </location>
</feature>
<feature type="transmembrane region" description="Helical" evidence="1">
    <location>
        <begin position="6"/>
        <end position="23"/>
    </location>
</feature>
<feature type="transmembrane region" description="Helical" evidence="1">
    <location>
        <begin position="125"/>
        <end position="148"/>
    </location>
</feature>
<dbReference type="Pfam" id="PF05982">
    <property type="entry name" value="Sbt_1"/>
    <property type="match status" value="1"/>
</dbReference>
<dbReference type="InterPro" id="IPR010293">
    <property type="entry name" value="Sbt_1"/>
</dbReference>
<dbReference type="RefSeq" id="WP_381422428.1">
    <property type="nucleotide sequence ID" value="NZ_JBHSDH010000013.1"/>
</dbReference>
<dbReference type="PANTHER" id="PTHR40400">
    <property type="entry name" value="SLR1512 PROTEIN"/>
    <property type="match status" value="1"/>
</dbReference>
<keyword evidence="1" id="KW-0812">Transmembrane</keyword>
<evidence type="ECO:0000256" key="1">
    <source>
        <dbReference type="SAM" id="Phobius"/>
    </source>
</evidence>
<evidence type="ECO:0000313" key="2">
    <source>
        <dbReference type="EMBL" id="MFC4292058.1"/>
    </source>
</evidence>
<evidence type="ECO:0000313" key="3">
    <source>
        <dbReference type="Proteomes" id="UP001595887"/>
    </source>
</evidence>
<gene>
    <name evidence="2" type="ORF">ACFOWX_06485</name>
</gene>
<name>A0ABV8RFU4_9SPHN</name>
<feature type="transmembrane region" description="Helical" evidence="1">
    <location>
        <begin position="203"/>
        <end position="221"/>
    </location>
</feature>
<feature type="transmembrane region" description="Helical" evidence="1">
    <location>
        <begin position="32"/>
        <end position="51"/>
    </location>
</feature>
<organism evidence="2 3">
    <name type="scientific">Sphingorhabdus arenilitoris</name>
    <dbReference type="NCBI Taxonomy" id="1490041"/>
    <lineage>
        <taxon>Bacteria</taxon>
        <taxon>Pseudomonadati</taxon>
        <taxon>Pseudomonadota</taxon>
        <taxon>Alphaproteobacteria</taxon>
        <taxon>Sphingomonadales</taxon>
        <taxon>Sphingomonadaceae</taxon>
        <taxon>Sphingorhabdus</taxon>
    </lineage>
</organism>
<proteinExistence type="predicted"/>
<keyword evidence="1" id="KW-0472">Membrane</keyword>
<feature type="transmembrane region" description="Helical" evidence="1">
    <location>
        <begin position="263"/>
        <end position="285"/>
    </location>
</feature>
<feature type="transmembrane region" description="Helical" evidence="1">
    <location>
        <begin position="96"/>
        <end position="113"/>
    </location>
</feature>
<feature type="transmembrane region" description="Helical" evidence="1">
    <location>
        <begin position="233"/>
        <end position="257"/>
    </location>
</feature>
<comment type="caution">
    <text evidence="2">The sequence shown here is derived from an EMBL/GenBank/DDBJ whole genome shotgun (WGS) entry which is preliminary data.</text>
</comment>
<keyword evidence="3" id="KW-1185">Reference proteome</keyword>
<sequence length="321" mass="33272">MIVDTLTSPIILFFVLGFFAALIKSDLSIPEAFGKAMSIYLMAAIGLKGGIEVAEAGFSAQLALAALAGLGLSFLLPVPAYFLLTRFGKLKPVDAGAVAAHYGSVSVVTFVTAQEIFSGRGLEPAGYMVAIMALMETPAIISGLLLLHGKKVETPGAPKQSTAKLMHEVFSNGSVILLVGAFIIGIIAGKDGFAPVKPLFDTGFRGVLCLFLLDMGLVAARRLIQSRKLTLPLVILAILMPVANGMVGAVIGVAIGLDPGSAAILAVLAASASYIAVPAAMRLAVPEADPGVYLSMSLGITFPFNIIFGITLYAAMVQMMI</sequence>
<reference evidence="3" key="1">
    <citation type="journal article" date="2019" name="Int. J. Syst. Evol. Microbiol.">
        <title>The Global Catalogue of Microorganisms (GCM) 10K type strain sequencing project: providing services to taxonomists for standard genome sequencing and annotation.</title>
        <authorList>
            <consortium name="The Broad Institute Genomics Platform"/>
            <consortium name="The Broad Institute Genome Sequencing Center for Infectious Disease"/>
            <person name="Wu L."/>
            <person name="Ma J."/>
        </authorList>
    </citation>
    <scope>NUCLEOTIDE SEQUENCE [LARGE SCALE GENOMIC DNA]</scope>
    <source>
        <strain evidence="3">CECT 8531</strain>
    </source>
</reference>
<feature type="transmembrane region" description="Helical" evidence="1">
    <location>
        <begin position="63"/>
        <end position="84"/>
    </location>
</feature>
<dbReference type="EMBL" id="JBHSDH010000013">
    <property type="protein sequence ID" value="MFC4292058.1"/>
    <property type="molecule type" value="Genomic_DNA"/>
</dbReference>
<feature type="transmembrane region" description="Helical" evidence="1">
    <location>
        <begin position="292"/>
        <end position="316"/>
    </location>
</feature>
<dbReference type="Proteomes" id="UP001595887">
    <property type="component" value="Unassembled WGS sequence"/>
</dbReference>
<dbReference type="PANTHER" id="PTHR40400:SF1">
    <property type="entry name" value="SLR1512 PROTEIN"/>
    <property type="match status" value="1"/>
</dbReference>
<keyword evidence="1" id="KW-1133">Transmembrane helix</keyword>
<protein>
    <submittedName>
        <fullName evidence="2">Sodium-dependent bicarbonate transport family permease</fullName>
    </submittedName>
</protein>